<dbReference type="Gene3D" id="3.30.565.10">
    <property type="entry name" value="Histidine kinase-like ATPase, C-terminal domain"/>
    <property type="match status" value="1"/>
</dbReference>
<accession>A0A173VQY8</accession>
<gene>
    <name evidence="2" type="ORF">ERS852580_03452</name>
    <name evidence="3" type="ORF">G4312_11790</name>
</gene>
<evidence type="ECO:0000313" key="3">
    <source>
        <dbReference type="EMBL" id="NSC77944.1"/>
    </source>
</evidence>
<evidence type="ECO:0000313" key="2">
    <source>
        <dbReference type="EMBL" id="CUN29732.1"/>
    </source>
</evidence>
<evidence type="ECO:0000256" key="1">
    <source>
        <dbReference type="SAM" id="Phobius"/>
    </source>
</evidence>
<dbReference type="Proteomes" id="UP001193756">
    <property type="component" value="Unassembled WGS sequence"/>
</dbReference>
<dbReference type="AlphaFoldDB" id="A0A173VQY8"/>
<feature type="transmembrane region" description="Helical" evidence="1">
    <location>
        <begin position="38"/>
        <end position="58"/>
    </location>
</feature>
<reference evidence="3" key="2">
    <citation type="journal article" date="2020" name="Cell Host Microbe">
        <title>Functional and Genomic Variation between Human-Derived Isolates of Lachnospiraceae Reveals Inter- and Intra-Species Diversity.</title>
        <authorList>
            <person name="Sorbara M.T."/>
            <person name="Littmann E.R."/>
            <person name="Fontana E."/>
            <person name="Moody T.U."/>
            <person name="Kohout C.E."/>
            <person name="Gjonbalaj M."/>
            <person name="Eaton V."/>
            <person name="Seok R."/>
            <person name="Leiner I.M."/>
            <person name="Pamer E.G."/>
        </authorList>
    </citation>
    <scope>NUCLEOTIDE SEQUENCE</scope>
    <source>
        <strain evidence="3">MSK.16.45</strain>
    </source>
</reference>
<dbReference type="InterPro" id="IPR036890">
    <property type="entry name" value="HATPase_C_sf"/>
</dbReference>
<reference evidence="3" key="3">
    <citation type="submission" date="2020-02" db="EMBL/GenBank/DDBJ databases">
        <authorList>
            <person name="Littmann E."/>
            <person name="Sorbara M."/>
        </authorList>
    </citation>
    <scope>NUCLEOTIDE SEQUENCE</scope>
    <source>
        <strain evidence="3">MSK.16.45</strain>
    </source>
</reference>
<dbReference type="SUPFAM" id="SSF55874">
    <property type="entry name" value="ATPase domain of HSP90 chaperone/DNA topoisomerase II/histidine kinase"/>
    <property type="match status" value="1"/>
</dbReference>
<proteinExistence type="predicted"/>
<keyword evidence="1" id="KW-0812">Transmembrane</keyword>
<feature type="transmembrane region" description="Helical" evidence="1">
    <location>
        <begin position="88"/>
        <end position="111"/>
    </location>
</feature>
<sequence length="513" mass="61031">MSNKLLTKNWLVYIIINQIIQFTYLLDAFFWYDHILILYFYIIAISLLNSFCYVVEIYNLENNKEVHKVILSCLYTTWFLIFETNFENLLFIPLTQLVVIWIFVNYIFCGYQDKKIKILKISIYIFFLCTIYTWLINYSVFLVLYQALMVLMLIVPVLIVPLKKNMLNKYGIHIKNKIKVLIVLSCTLLVEVLVCANKSIFYLRDIDYDLYIITMLMFLLYIAVRDLKFSIGSFKNLLFEVGIIFRIVFWAITLLFCFIFFNREYMAICSIVCILFFLISLQIHILCNLEKKYHYLDYELPYDSSYFDWYIKQLQKVQEHDKLFAEFLHDEILQDIIYLKNRITINQEKMLSTDDKQFILSLINKIRNTVDSYSPLIIKSISLKENYKNLIKSMQQRYSKNDIIIDFYCDKDFFLEKPYDILIYRIMKELLNNAFKHSNAELIELRLYLNKRSDIVLSIKNDGCEKGAEYKIGWGTNSLEEDVRNIGGKIVLNQYANGIVLIIVEIPLLGGNI</sequence>
<feature type="transmembrane region" description="Helical" evidence="1">
    <location>
        <begin position="267"/>
        <end position="287"/>
    </location>
</feature>
<dbReference type="EMBL" id="JAAIMP010000019">
    <property type="protein sequence ID" value="NSC77944.1"/>
    <property type="molecule type" value="Genomic_DNA"/>
</dbReference>
<evidence type="ECO:0000313" key="4">
    <source>
        <dbReference type="Proteomes" id="UP000095673"/>
    </source>
</evidence>
<dbReference type="EMBL" id="CYXM01000029">
    <property type="protein sequence ID" value="CUN29732.1"/>
    <property type="molecule type" value="Genomic_DNA"/>
</dbReference>
<protein>
    <submittedName>
        <fullName evidence="2">Sensory histidine kinase UhpB</fullName>
    </submittedName>
</protein>
<feature type="transmembrane region" description="Helical" evidence="1">
    <location>
        <begin position="208"/>
        <end position="224"/>
    </location>
</feature>
<name>A0A173VQY8_9FIRM</name>
<feature type="transmembrane region" description="Helical" evidence="1">
    <location>
        <begin position="142"/>
        <end position="160"/>
    </location>
</feature>
<dbReference type="OrthoDB" id="9768405at2"/>
<dbReference type="GO" id="GO:0016301">
    <property type="term" value="F:kinase activity"/>
    <property type="evidence" value="ECO:0007669"/>
    <property type="project" value="UniProtKB-KW"/>
</dbReference>
<dbReference type="Proteomes" id="UP000095673">
    <property type="component" value="Unassembled WGS sequence"/>
</dbReference>
<feature type="transmembrane region" description="Helical" evidence="1">
    <location>
        <begin position="12"/>
        <end position="32"/>
    </location>
</feature>
<keyword evidence="2" id="KW-0808">Transferase</keyword>
<keyword evidence="2" id="KW-0418">Kinase</keyword>
<feature type="transmembrane region" description="Helical" evidence="1">
    <location>
        <begin position="118"/>
        <end position="136"/>
    </location>
</feature>
<organism evidence="2 4">
    <name type="scientific">Agathobacter rectalis</name>
    <dbReference type="NCBI Taxonomy" id="39491"/>
    <lineage>
        <taxon>Bacteria</taxon>
        <taxon>Bacillati</taxon>
        <taxon>Bacillota</taxon>
        <taxon>Clostridia</taxon>
        <taxon>Lachnospirales</taxon>
        <taxon>Lachnospiraceae</taxon>
        <taxon>Agathobacter</taxon>
    </lineage>
</organism>
<feature type="transmembrane region" description="Helical" evidence="1">
    <location>
        <begin position="180"/>
        <end position="202"/>
    </location>
</feature>
<keyword evidence="1" id="KW-0472">Membrane</keyword>
<keyword evidence="1" id="KW-1133">Transmembrane helix</keyword>
<feature type="transmembrane region" description="Helical" evidence="1">
    <location>
        <begin position="236"/>
        <end position="261"/>
    </location>
</feature>
<reference evidence="2 4" key="1">
    <citation type="submission" date="2015-09" db="EMBL/GenBank/DDBJ databases">
        <authorList>
            <consortium name="Pathogen Informatics"/>
        </authorList>
    </citation>
    <scope>NUCLEOTIDE SEQUENCE [LARGE SCALE GENOMIC DNA]</scope>
    <source>
        <strain evidence="2 4">2789STDY5834968</strain>
    </source>
</reference>
<dbReference type="RefSeq" id="WP_055238817.1">
    <property type="nucleotide sequence ID" value="NZ_CYXM01000029.1"/>
</dbReference>